<dbReference type="EMBL" id="WQNE01000020">
    <property type="protein sequence ID" value="MVT75867.1"/>
    <property type="molecule type" value="Genomic_DNA"/>
</dbReference>
<reference evidence="2 3" key="1">
    <citation type="submission" date="2019-12" db="EMBL/GenBank/DDBJ databases">
        <title>Draft genome sequences Bradyrhizobium cajani AMBPC1010, Bradyrhizobium pachyrhizi AMBPC1040 and Bradyrhizobium yuanmingense ALSPC3051, three plant growth promoting strains isolated from nodules of Cajanus cajan L. in Dominican Republic.</title>
        <authorList>
            <person name="Flores-Felix J.D."/>
            <person name="Araujo J."/>
            <person name="Diaz-Alcantara C."/>
            <person name="Gonzalez-Andres F."/>
            <person name="Velazquez E."/>
        </authorList>
    </citation>
    <scope>NUCLEOTIDE SEQUENCE [LARGE SCALE GENOMIC DNA]</scope>
    <source>
        <strain evidence="2 3">1010</strain>
    </source>
</reference>
<dbReference type="Pfam" id="PF12071">
    <property type="entry name" value="DUF3551"/>
    <property type="match status" value="1"/>
</dbReference>
<feature type="chain" id="PRO_5032478745" evidence="1">
    <location>
        <begin position="21"/>
        <end position="90"/>
    </location>
</feature>
<feature type="signal peptide" evidence="1">
    <location>
        <begin position="1"/>
        <end position="20"/>
    </location>
</feature>
<keyword evidence="1" id="KW-0732">Signal</keyword>
<comment type="caution">
    <text evidence="2">The sequence shown here is derived from an EMBL/GenBank/DDBJ whole genome shotgun (WGS) entry which is preliminary data.</text>
</comment>
<dbReference type="InterPro" id="IPR021937">
    <property type="entry name" value="DUF3551"/>
</dbReference>
<organism evidence="2 3">
    <name type="scientific">Bradyrhizobium cajani</name>
    <dbReference type="NCBI Taxonomy" id="1928661"/>
    <lineage>
        <taxon>Bacteria</taxon>
        <taxon>Pseudomonadati</taxon>
        <taxon>Pseudomonadota</taxon>
        <taxon>Alphaproteobacteria</taxon>
        <taxon>Hyphomicrobiales</taxon>
        <taxon>Nitrobacteraceae</taxon>
        <taxon>Bradyrhizobium</taxon>
    </lineage>
</organism>
<keyword evidence="3" id="KW-1185">Reference proteome</keyword>
<dbReference type="AlphaFoldDB" id="A0A844TA15"/>
<accession>A0A844TA15</accession>
<proteinExistence type="predicted"/>
<dbReference type="Proteomes" id="UP000449969">
    <property type="component" value="Unassembled WGS sequence"/>
</dbReference>
<evidence type="ECO:0000256" key="1">
    <source>
        <dbReference type="SAM" id="SignalP"/>
    </source>
</evidence>
<sequence>MRTMLAIAALLAAGTAAAIAGPASPVTPVSYDYPWCIYGGQLGPSGDCSYETREQCLASASGRSNVTCSENTRLLFRQQNVQQPRPYRSR</sequence>
<name>A0A844TA15_9BRAD</name>
<protein>
    <submittedName>
        <fullName evidence="2">DUF3551 domain-containing protein</fullName>
    </submittedName>
</protein>
<evidence type="ECO:0000313" key="2">
    <source>
        <dbReference type="EMBL" id="MVT75867.1"/>
    </source>
</evidence>
<gene>
    <name evidence="2" type="ORF">GPL20_22950</name>
</gene>
<dbReference type="OrthoDB" id="8255753at2"/>
<evidence type="ECO:0000313" key="3">
    <source>
        <dbReference type="Proteomes" id="UP000449969"/>
    </source>
</evidence>